<dbReference type="InterPro" id="IPR017896">
    <property type="entry name" value="4Fe4S_Fe-S-bd"/>
</dbReference>
<evidence type="ECO:0000313" key="3">
    <source>
        <dbReference type="Proteomes" id="UP001310248"/>
    </source>
</evidence>
<sequence>MLREIIEIDEALCDGCGQCVPACHEGALQIIDQKARLISDLMCDGLGACLGHCPTWSNDSGKA</sequence>
<reference evidence="3" key="1">
    <citation type="submission" date="2023-07" db="EMBL/GenBank/DDBJ databases">
        <title>Draft genome sequence of Agarivorans aestuarii strain ZMCS4, a CAZymes producing bacteria isolated from the marine brown algae Clodostephus spongiosus.</title>
        <authorList>
            <person name="Lorente B."/>
            <person name="Cabral C."/>
            <person name="Frias J."/>
            <person name="Faria J."/>
            <person name="Toubarro D."/>
        </authorList>
    </citation>
    <scope>NUCLEOTIDE SEQUENCE [LARGE SCALE GENOMIC DNA]</scope>
    <source>
        <strain evidence="3">ZMCS4</strain>
    </source>
</reference>
<organism evidence="2 3">
    <name type="scientific">Agarivorans aestuarii</name>
    <dbReference type="NCBI Taxonomy" id="1563703"/>
    <lineage>
        <taxon>Bacteria</taxon>
        <taxon>Pseudomonadati</taxon>
        <taxon>Pseudomonadota</taxon>
        <taxon>Gammaproteobacteria</taxon>
        <taxon>Alteromonadales</taxon>
        <taxon>Alteromonadaceae</taxon>
        <taxon>Agarivorans</taxon>
    </lineage>
</organism>
<comment type="caution">
    <text evidence="2">The sequence shown here is derived from an EMBL/GenBank/DDBJ whole genome shotgun (WGS) entry which is preliminary data.</text>
</comment>
<dbReference type="Proteomes" id="UP001310248">
    <property type="component" value="Unassembled WGS sequence"/>
</dbReference>
<keyword evidence="3" id="KW-1185">Reference proteome</keyword>
<dbReference type="PROSITE" id="PS51379">
    <property type="entry name" value="4FE4S_FER_2"/>
    <property type="match status" value="1"/>
</dbReference>
<feature type="domain" description="4Fe-4S ferredoxin-type" evidence="1">
    <location>
        <begin position="4"/>
        <end position="33"/>
    </location>
</feature>
<name>A0ABU7FZH1_9ALTE</name>
<protein>
    <submittedName>
        <fullName evidence="2">4Fe-4S binding protein</fullName>
    </submittedName>
</protein>
<dbReference type="SUPFAM" id="SSF54862">
    <property type="entry name" value="4Fe-4S ferredoxins"/>
    <property type="match status" value="1"/>
</dbReference>
<dbReference type="EMBL" id="JAYDYW010000002">
    <property type="protein sequence ID" value="MEE1672552.1"/>
    <property type="molecule type" value="Genomic_DNA"/>
</dbReference>
<reference evidence="2 3" key="2">
    <citation type="submission" date="2023-12" db="EMBL/GenBank/DDBJ databases">
        <authorList>
            <consortium name="Cladostephus spongiosus"/>
            <person name="Lorente B."/>
            <person name="Cabral C."/>
            <person name="Frias J."/>
            <person name="Faria J."/>
            <person name="Toubarro D."/>
        </authorList>
    </citation>
    <scope>NUCLEOTIDE SEQUENCE [LARGE SCALE GENOMIC DNA]</scope>
    <source>
        <strain evidence="2 3">ZMCS4</strain>
    </source>
</reference>
<accession>A0ABU7FZH1</accession>
<dbReference type="Pfam" id="PF13237">
    <property type="entry name" value="Fer4_10"/>
    <property type="match status" value="1"/>
</dbReference>
<proteinExistence type="predicted"/>
<evidence type="ECO:0000313" key="2">
    <source>
        <dbReference type="EMBL" id="MEE1672552.1"/>
    </source>
</evidence>
<evidence type="ECO:0000259" key="1">
    <source>
        <dbReference type="PROSITE" id="PS51379"/>
    </source>
</evidence>
<dbReference type="RefSeq" id="WP_329773955.1">
    <property type="nucleotide sequence ID" value="NZ_JAYDYW010000002.1"/>
</dbReference>
<dbReference type="Gene3D" id="3.30.70.20">
    <property type="match status" value="1"/>
</dbReference>
<gene>
    <name evidence="2" type="ORF">SNR37_001881</name>
</gene>